<evidence type="ECO:0000256" key="1">
    <source>
        <dbReference type="SAM" id="MobiDB-lite"/>
    </source>
</evidence>
<sequence length="68" mass="7283">MGICVCKEAQSESDEETITPPLPRMSVNSVSGTTDSVASHVQNHPAQQSWDLLGTKLSSVVDKLVLET</sequence>
<organism evidence="2 3">
    <name type="scientific">Stegodyphus mimosarum</name>
    <name type="common">African social velvet spider</name>
    <dbReference type="NCBI Taxonomy" id="407821"/>
    <lineage>
        <taxon>Eukaryota</taxon>
        <taxon>Metazoa</taxon>
        <taxon>Ecdysozoa</taxon>
        <taxon>Arthropoda</taxon>
        <taxon>Chelicerata</taxon>
        <taxon>Arachnida</taxon>
        <taxon>Araneae</taxon>
        <taxon>Araneomorphae</taxon>
        <taxon>Entelegynae</taxon>
        <taxon>Eresoidea</taxon>
        <taxon>Eresidae</taxon>
        <taxon>Stegodyphus</taxon>
    </lineage>
</organism>
<dbReference type="EMBL" id="KK118137">
    <property type="protein sequence ID" value="KFM72320.1"/>
    <property type="molecule type" value="Genomic_DNA"/>
</dbReference>
<dbReference type="Proteomes" id="UP000054359">
    <property type="component" value="Unassembled WGS sequence"/>
</dbReference>
<protein>
    <submittedName>
        <fullName evidence="2">Uncharacterized protein</fullName>
    </submittedName>
</protein>
<proteinExistence type="predicted"/>
<keyword evidence="3" id="KW-1185">Reference proteome</keyword>
<name>A0A087U4N1_STEMI</name>
<feature type="compositionally biased region" description="Polar residues" evidence="1">
    <location>
        <begin position="26"/>
        <end position="45"/>
    </location>
</feature>
<evidence type="ECO:0000313" key="3">
    <source>
        <dbReference type="Proteomes" id="UP000054359"/>
    </source>
</evidence>
<dbReference type="AlphaFoldDB" id="A0A087U4N1"/>
<evidence type="ECO:0000313" key="2">
    <source>
        <dbReference type="EMBL" id="KFM72320.1"/>
    </source>
</evidence>
<feature type="region of interest" description="Disordered" evidence="1">
    <location>
        <begin position="9"/>
        <end position="45"/>
    </location>
</feature>
<feature type="non-terminal residue" evidence="2">
    <location>
        <position position="68"/>
    </location>
</feature>
<gene>
    <name evidence="2" type="ORF">X975_09947</name>
</gene>
<reference evidence="2 3" key="1">
    <citation type="submission" date="2013-11" db="EMBL/GenBank/DDBJ databases">
        <title>Genome sequencing of Stegodyphus mimosarum.</title>
        <authorList>
            <person name="Bechsgaard J."/>
        </authorList>
    </citation>
    <scope>NUCLEOTIDE SEQUENCE [LARGE SCALE GENOMIC DNA]</scope>
</reference>
<accession>A0A087U4N1</accession>